<dbReference type="EMBL" id="HG739088">
    <property type="protein sequence ID" value="CDP00109.1"/>
    <property type="molecule type" value="Genomic_DNA"/>
</dbReference>
<keyword evidence="3" id="KW-1185">Reference proteome</keyword>
<protein>
    <recommendedName>
        <fullName evidence="1">Factor of DNA methylation 1-5/IDN2 domain-containing protein</fullName>
    </recommendedName>
</protein>
<organism evidence="2 3">
    <name type="scientific">Coffea canephora</name>
    <name type="common">Robusta coffee</name>
    <dbReference type="NCBI Taxonomy" id="49390"/>
    <lineage>
        <taxon>Eukaryota</taxon>
        <taxon>Viridiplantae</taxon>
        <taxon>Streptophyta</taxon>
        <taxon>Embryophyta</taxon>
        <taxon>Tracheophyta</taxon>
        <taxon>Spermatophyta</taxon>
        <taxon>Magnoliopsida</taxon>
        <taxon>eudicotyledons</taxon>
        <taxon>Gunneridae</taxon>
        <taxon>Pentapetalae</taxon>
        <taxon>asterids</taxon>
        <taxon>lamiids</taxon>
        <taxon>Gentianales</taxon>
        <taxon>Rubiaceae</taxon>
        <taxon>Ixoroideae</taxon>
        <taxon>Gardenieae complex</taxon>
        <taxon>Bertiereae - Coffeeae clade</taxon>
        <taxon>Coffeeae</taxon>
        <taxon>Coffea</taxon>
    </lineage>
</organism>
<dbReference type="PhylomeDB" id="A0A068TVY1"/>
<feature type="domain" description="Factor of DNA methylation 1-5/IDN2" evidence="1">
    <location>
        <begin position="60"/>
        <end position="188"/>
    </location>
</feature>
<dbReference type="Proteomes" id="UP000295252">
    <property type="component" value="Chromosome IV"/>
</dbReference>
<proteinExistence type="predicted"/>
<dbReference type="Gramene" id="CDP00109">
    <property type="protein sequence ID" value="CDP00109"/>
    <property type="gene ID" value="GSCOC_T00029904001"/>
</dbReference>
<name>A0A068TVY1_COFCA</name>
<dbReference type="InParanoid" id="A0A068TVY1"/>
<evidence type="ECO:0000313" key="3">
    <source>
        <dbReference type="Proteomes" id="UP000295252"/>
    </source>
</evidence>
<dbReference type="OrthoDB" id="1892195at2759"/>
<dbReference type="OMA" id="EWQKMVM"/>
<dbReference type="PANTHER" id="PTHR21596">
    <property type="entry name" value="RIBONUCLEASE P SUBUNIT P38"/>
    <property type="match status" value="1"/>
</dbReference>
<dbReference type="FunCoup" id="A0A068TVY1">
    <property type="interactions" value="44"/>
</dbReference>
<accession>A0A068TVY1</accession>
<gene>
    <name evidence="2" type="ORF">GSCOC_T00029904001</name>
</gene>
<dbReference type="Pfam" id="PF03469">
    <property type="entry name" value="XH"/>
    <property type="match status" value="1"/>
</dbReference>
<dbReference type="InterPro" id="IPR005379">
    <property type="entry name" value="FDM1-5/IDN2_XH"/>
</dbReference>
<evidence type="ECO:0000313" key="2">
    <source>
        <dbReference type="EMBL" id="CDP00109.1"/>
    </source>
</evidence>
<evidence type="ECO:0000259" key="1">
    <source>
        <dbReference type="Pfam" id="PF03469"/>
    </source>
</evidence>
<dbReference type="GO" id="GO:0080188">
    <property type="term" value="P:gene silencing by siRNA-directed DNA methylation"/>
    <property type="evidence" value="ECO:0007669"/>
    <property type="project" value="InterPro"/>
</dbReference>
<dbReference type="PANTHER" id="PTHR21596:SF82">
    <property type="entry name" value="FACTOR OF DNA METHYLATION 5-LIKE"/>
    <property type="match status" value="1"/>
</dbReference>
<dbReference type="InterPro" id="IPR045177">
    <property type="entry name" value="FDM1-5/IDN2"/>
</dbReference>
<sequence>MQLKVYLKALEDKISDMEDEHQALITKERMMNDELQDARKEAIRALQGLSTHHLRKFQIKRMGQIDTKPFEALFSKKCSSEDRHAESLKLCSLWEENVRSANWHPFKRVENRGRLIEIIDANDEKLKQLRSEYGEDVYQAVTNALMELNEYNPSGRYPVSELWDCQKGRKASLKEIIEYISNKLKTLQPKRKRS</sequence>
<dbReference type="STRING" id="49390.A0A068TVY1"/>
<reference evidence="3" key="1">
    <citation type="journal article" date="2014" name="Science">
        <title>The coffee genome provides insight into the convergent evolution of caffeine biosynthesis.</title>
        <authorList>
            <person name="Denoeud F."/>
            <person name="Carretero-Paulet L."/>
            <person name="Dereeper A."/>
            <person name="Droc G."/>
            <person name="Guyot R."/>
            <person name="Pietrella M."/>
            <person name="Zheng C."/>
            <person name="Alberti A."/>
            <person name="Anthony F."/>
            <person name="Aprea G."/>
            <person name="Aury J.M."/>
            <person name="Bento P."/>
            <person name="Bernard M."/>
            <person name="Bocs S."/>
            <person name="Campa C."/>
            <person name="Cenci A."/>
            <person name="Combes M.C."/>
            <person name="Crouzillat D."/>
            <person name="Da Silva C."/>
            <person name="Daddiego L."/>
            <person name="De Bellis F."/>
            <person name="Dussert S."/>
            <person name="Garsmeur O."/>
            <person name="Gayraud T."/>
            <person name="Guignon V."/>
            <person name="Jahn K."/>
            <person name="Jamilloux V."/>
            <person name="Joet T."/>
            <person name="Labadie K."/>
            <person name="Lan T."/>
            <person name="Leclercq J."/>
            <person name="Lepelley M."/>
            <person name="Leroy T."/>
            <person name="Li L.T."/>
            <person name="Librado P."/>
            <person name="Lopez L."/>
            <person name="Munoz A."/>
            <person name="Noel B."/>
            <person name="Pallavicini A."/>
            <person name="Perrotta G."/>
            <person name="Poncet V."/>
            <person name="Pot D."/>
            <person name="Priyono X."/>
            <person name="Rigoreau M."/>
            <person name="Rouard M."/>
            <person name="Rozas J."/>
            <person name="Tranchant-Dubreuil C."/>
            <person name="VanBuren R."/>
            <person name="Zhang Q."/>
            <person name="Andrade A.C."/>
            <person name="Argout X."/>
            <person name="Bertrand B."/>
            <person name="de Kochko A."/>
            <person name="Graziosi G."/>
            <person name="Henry R.J."/>
            <person name="Jayarama X."/>
            <person name="Ming R."/>
            <person name="Nagai C."/>
            <person name="Rounsley S."/>
            <person name="Sankoff D."/>
            <person name="Giuliano G."/>
            <person name="Albert V.A."/>
            <person name="Wincker P."/>
            <person name="Lashermes P."/>
        </authorList>
    </citation>
    <scope>NUCLEOTIDE SEQUENCE [LARGE SCALE GENOMIC DNA]</scope>
    <source>
        <strain evidence="3">cv. DH200-94</strain>
    </source>
</reference>
<dbReference type="AlphaFoldDB" id="A0A068TVY1"/>